<evidence type="ECO:0000313" key="5">
    <source>
        <dbReference type="EMBL" id="KZT65469.1"/>
    </source>
</evidence>
<comment type="similarity">
    <text evidence="2">Belongs to the TACO1 family.</text>
</comment>
<protein>
    <submittedName>
        <fullName evidence="5">YebC-like protein</fullName>
    </submittedName>
</protein>
<name>A0A165MBM4_9APHY</name>
<dbReference type="InterPro" id="IPR048300">
    <property type="entry name" value="TACO1_YebC-like_2nd/3rd_dom"/>
</dbReference>
<keyword evidence="6" id="KW-1185">Reference proteome</keyword>
<dbReference type="Gene3D" id="1.10.10.200">
    <property type="match status" value="1"/>
</dbReference>
<dbReference type="InterPro" id="IPR049083">
    <property type="entry name" value="TACO1_YebC_N"/>
</dbReference>
<dbReference type="Gene3D" id="3.30.70.980">
    <property type="match status" value="2"/>
</dbReference>
<dbReference type="InterPro" id="IPR002876">
    <property type="entry name" value="Transcrip_reg_TACO1-like"/>
</dbReference>
<dbReference type="PANTHER" id="PTHR12532:SF0">
    <property type="entry name" value="TRANSLATIONAL ACTIVATOR OF CYTOCHROME C OXIDASE 1"/>
    <property type="match status" value="1"/>
</dbReference>
<dbReference type="PANTHER" id="PTHR12532">
    <property type="entry name" value="TRANSLATIONAL ACTIVATOR OF CYTOCHROME C OXIDASE 1"/>
    <property type="match status" value="1"/>
</dbReference>
<feature type="domain" description="TACO1/YebC-like N-terminal" evidence="4">
    <location>
        <begin position="31"/>
        <end position="104"/>
    </location>
</feature>
<dbReference type="Pfam" id="PF01709">
    <property type="entry name" value="Transcrip_reg"/>
    <property type="match status" value="1"/>
</dbReference>
<proteinExistence type="inferred from homology"/>
<feature type="domain" description="TACO1/YebC-like second and third" evidence="3">
    <location>
        <begin position="111"/>
        <end position="273"/>
    </location>
</feature>
<dbReference type="Pfam" id="PF20772">
    <property type="entry name" value="TACO1_YebC_N"/>
    <property type="match status" value="1"/>
</dbReference>
<dbReference type="Proteomes" id="UP000076727">
    <property type="component" value="Unassembled WGS sequence"/>
</dbReference>
<dbReference type="InterPro" id="IPR026564">
    <property type="entry name" value="Transcrip_reg_TACO1-like_dom3"/>
</dbReference>
<dbReference type="GO" id="GO:0005739">
    <property type="term" value="C:mitochondrion"/>
    <property type="evidence" value="ECO:0007669"/>
    <property type="project" value="UniProtKB-SubCell"/>
</dbReference>
<dbReference type="FunFam" id="1.10.10.200:FF:000002">
    <property type="entry name" value="Probable transcriptional regulatory protein CLM62_37755"/>
    <property type="match status" value="1"/>
</dbReference>
<comment type="subcellular location">
    <subcellularLocation>
        <location evidence="1">Mitochondrion</location>
    </subcellularLocation>
</comment>
<dbReference type="InterPro" id="IPR029072">
    <property type="entry name" value="YebC-like"/>
</dbReference>
<evidence type="ECO:0000259" key="4">
    <source>
        <dbReference type="Pfam" id="PF20772"/>
    </source>
</evidence>
<evidence type="ECO:0000313" key="6">
    <source>
        <dbReference type="Proteomes" id="UP000076727"/>
    </source>
</evidence>
<dbReference type="STRING" id="1314783.A0A165MBM4"/>
<dbReference type="OrthoDB" id="2017544at2759"/>
<evidence type="ECO:0000259" key="3">
    <source>
        <dbReference type="Pfam" id="PF01709"/>
    </source>
</evidence>
<accession>A0A165MBM4</accession>
<sequence>MNFLRLPSRPVLALVTRRPLHTSCVCASGHNKWSKIKGVKGANDRARGQILNRVNKDITIAVRTGGGSVDPETNVTLAAVLRRLKSQGVPKDNVESALKRAAGERERGDQQLVYEALAPGSVGMIIECQTDNVNRTLHTVRHWLTDDGARLAPVKFMFTRHGLVSVALENDDSYADKLETLIEKMMDAGAEDFATLESEEGDAEISFTCQPEALHRLTSAATESGLCKELLRSDLVYTPIEKTTDLDEGTLQKVDKCVDHLERCDDVLQVWTTLGE</sequence>
<organism evidence="5 6">
    <name type="scientific">Daedalea quercina L-15889</name>
    <dbReference type="NCBI Taxonomy" id="1314783"/>
    <lineage>
        <taxon>Eukaryota</taxon>
        <taxon>Fungi</taxon>
        <taxon>Dikarya</taxon>
        <taxon>Basidiomycota</taxon>
        <taxon>Agaricomycotina</taxon>
        <taxon>Agaricomycetes</taxon>
        <taxon>Polyporales</taxon>
        <taxon>Fomitopsis</taxon>
    </lineage>
</organism>
<gene>
    <name evidence="5" type="ORF">DAEQUDRAFT_752579</name>
</gene>
<evidence type="ECO:0000256" key="1">
    <source>
        <dbReference type="ARBA" id="ARBA00004173"/>
    </source>
</evidence>
<dbReference type="SUPFAM" id="SSF75625">
    <property type="entry name" value="YebC-like"/>
    <property type="match status" value="1"/>
</dbReference>
<reference evidence="5 6" key="1">
    <citation type="journal article" date="2016" name="Mol. Biol. Evol.">
        <title>Comparative Genomics of Early-Diverging Mushroom-Forming Fungi Provides Insights into the Origins of Lignocellulose Decay Capabilities.</title>
        <authorList>
            <person name="Nagy L.G."/>
            <person name="Riley R."/>
            <person name="Tritt A."/>
            <person name="Adam C."/>
            <person name="Daum C."/>
            <person name="Floudas D."/>
            <person name="Sun H."/>
            <person name="Yadav J.S."/>
            <person name="Pangilinan J."/>
            <person name="Larsson K.H."/>
            <person name="Matsuura K."/>
            <person name="Barry K."/>
            <person name="Labutti K."/>
            <person name="Kuo R."/>
            <person name="Ohm R.A."/>
            <person name="Bhattacharya S.S."/>
            <person name="Shirouzu T."/>
            <person name="Yoshinaga Y."/>
            <person name="Martin F.M."/>
            <person name="Grigoriev I.V."/>
            <person name="Hibbett D.S."/>
        </authorList>
    </citation>
    <scope>NUCLEOTIDE SEQUENCE [LARGE SCALE GENOMIC DNA]</scope>
    <source>
        <strain evidence="5 6">L-15889</strain>
    </source>
</reference>
<evidence type="ECO:0000256" key="2">
    <source>
        <dbReference type="ARBA" id="ARBA00008724"/>
    </source>
</evidence>
<dbReference type="EMBL" id="KV429105">
    <property type="protein sequence ID" value="KZT65469.1"/>
    <property type="molecule type" value="Genomic_DNA"/>
</dbReference>
<dbReference type="HAMAP" id="MF_00693">
    <property type="entry name" value="Transcrip_reg_TACO1"/>
    <property type="match status" value="1"/>
</dbReference>
<dbReference type="InterPro" id="IPR017856">
    <property type="entry name" value="Integrase-like_N"/>
</dbReference>
<dbReference type="AlphaFoldDB" id="A0A165MBM4"/>